<dbReference type="SUPFAM" id="SSF53098">
    <property type="entry name" value="Ribonuclease H-like"/>
    <property type="match status" value="1"/>
</dbReference>
<protein>
    <submittedName>
        <fullName evidence="4">LINE-1 retrotransposable element ORF2 protein (ORF2p)</fullName>
    </submittedName>
</protein>
<evidence type="ECO:0000259" key="1">
    <source>
        <dbReference type="PROSITE" id="PS50879"/>
    </source>
</evidence>
<feature type="domain" description="RNase H type-1" evidence="1">
    <location>
        <begin position="1078"/>
        <end position="1231"/>
    </location>
</feature>
<evidence type="ECO:0000313" key="3">
    <source>
        <dbReference type="EMBL" id="CAL1174197.1"/>
    </source>
</evidence>
<comment type="caution">
    <text evidence="2">The sequence shown here is derived from an EMBL/GenBank/DDBJ whole genome shotgun (WGS) entry which is preliminary data.</text>
</comment>
<reference evidence="3" key="2">
    <citation type="submission" date="2024-04" db="EMBL/GenBank/DDBJ databases">
        <authorList>
            <person name="Chen Y."/>
            <person name="Shah S."/>
            <person name="Dougan E. K."/>
            <person name="Thang M."/>
            <person name="Chan C."/>
        </authorList>
    </citation>
    <scope>NUCLEOTIDE SEQUENCE [LARGE SCALE GENOMIC DNA]</scope>
</reference>
<dbReference type="InterPro" id="IPR036397">
    <property type="entry name" value="RNaseH_sf"/>
</dbReference>
<evidence type="ECO:0000313" key="5">
    <source>
        <dbReference type="Proteomes" id="UP001152797"/>
    </source>
</evidence>
<dbReference type="PANTHER" id="PTHR19446">
    <property type="entry name" value="REVERSE TRANSCRIPTASES"/>
    <property type="match status" value="1"/>
</dbReference>
<accession>A0A9P1GU42</accession>
<dbReference type="Proteomes" id="UP001152797">
    <property type="component" value="Unassembled WGS sequence"/>
</dbReference>
<dbReference type="Gene3D" id="3.30.420.10">
    <property type="entry name" value="Ribonuclease H-like superfamily/Ribonuclease H"/>
    <property type="match status" value="1"/>
</dbReference>
<dbReference type="InterPro" id="IPR002156">
    <property type="entry name" value="RNaseH_domain"/>
</dbReference>
<evidence type="ECO:0000313" key="4">
    <source>
        <dbReference type="EMBL" id="CAL4808134.1"/>
    </source>
</evidence>
<keyword evidence="5" id="KW-1185">Reference proteome</keyword>
<dbReference type="PROSITE" id="PS50879">
    <property type="entry name" value="RNASE_H_1"/>
    <property type="match status" value="1"/>
</dbReference>
<sequence>MNCPSGSLQQMKIWQQCGWIELQDLMLQLHGVEKQHTCKHATAPDQIWLSPELASLVCNVSLWAIFPDHQAVLAGIRLPQVRLSEFQWRLPGHVPWDKVDFDRWITSPDLGPLFGANPAHVGRVGLSNVHDGQSSRSSQSTTLDFHRWSQAFEKQVTQCLPYAVGRADRSFHGRGKLTKPAIRQINAPIPKHHRPGELAQASGFLNRAVAAWYKQLRRLQSFCHAAKSWRASETYESRMALWNSILVASGFAGGFQKWWQTRPYPHQGSPSVLPPLPPDQFVAQLIFDDFAQNYRRFEHWQMNRRKESCHSKLLAQTKTLFTHVRKPPKPPLDFLIDSHEQQLTVVSTVDNIVQVPVPFPKDTTAHWTLQGMPARVKEVPQGYQVDSDFALATGQTLTCHQMVTSTEVIHDRLHSLWSPRWNKHADVPSHFWDQVCQHAANTLPQGQIILPPITVQDFRTAAKGFKPTAATGPCGWTRADINHLTDSQITAILDGFHAIEHGQAWPKQWCVGLIHCLQKRDTSTAVEGYRPITVMSLFYRLLTGIRAGQILAQLSCQAASMQCGFMQGKEAADVWYFVGVCLELATHQSVPVHGLVADLVKAYNTLPRKPVFFCLERLGVPVWFLQAWQAHLDQFERFFVVRRCTSDPILSVTGFPEGCPLACAAMTALDFFWHWSISSSVPRVLPISFVDNLELLCDTLPDLFAAASAQEHLCQALDLEIDKPRLYAWSSVPAGRHELKTRGYNVSLGDRDLGCQVIYSRQLRNKVLTDRIVGTLPYFGQLRKAALPVAVKILNIKQVLWPRAMHGIEAASLGKGHLQKLRSGVMRALKWDRAGASPLIRLGLLQLDLDPGWQQLWRVVRKFRQQCARNPAIREWWRDYCNQLQDTSTHGPFGKLQDEINQLSLTLDSEGKLWFSENGFVDIFWSTESLVKQVLRFHFVNCITYHVRHRQGYTDLDGFDFSLTTCQDRRHTPSEVEQLMIIRDGAFFTNHAISHFDARKSAECRSCHVPDTKEHRYTSCSSYDDLRSKHQALFSMWEDLPESFRLAGLVPHNPWRLLTWEALAALPDRTREFHFPPTGKTWHVFTDGTCDNPECQEEALAAWAVVVAEKGPVSAGPLVGPQQTIYRAEVTAVLSALLWAADHVGDLHIWCDNQSTVDNLRQLLHGTGNCEDYEHVDLWRKIDKLIKLSLATVYVHKVASHTDEASCTDPLEDFARRWNALADHQAFLANRSRPMFFHSLWQRFVGFRKLWRERVELLVAFHLQIAARDCESTSISDNEDHGEEDCAERTEAIFLVLAFLFHSNAYNSVCFMKRVKRHC</sequence>
<dbReference type="OrthoDB" id="423732at2759"/>
<dbReference type="EMBL" id="CAMXCT030006834">
    <property type="protein sequence ID" value="CAL4808134.1"/>
    <property type="molecule type" value="Genomic_DNA"/>
</dbReference>
<organism evidence="2">
    <name type="scientific">Cladocopium goreaui</name>
    <dbReference type="NCBI Taxonomy" id="2562237"/>
    <lineage>
        <taxon>Eukaryota</taxon>
        <taxon>Sar</taxon>
        <taxon>Alveolata</taxon>
        <taxon>Dinophyceae</taxon>
        <taxon>Suessiales</taxon>
        <taxon>Symbiodiniaceae</taxon>
        <taxon>Cladocopium</taxon>
    </lineage>
</organism>
<reference evidence="2" key="1">
    <citation type="submission" date="2022-10" db="EMBL/GenBank/DDBJ databases">
        <authorList>
            <person name="Chen Y."/>
            <person name="Dougan E. K."/>
            <person name="Chan C."/>
            <person name="Rhodes N."/>
            <person name="Thang M."/>
        </authorList>
    </citation>
    <scope>NUCLEOTIDE SEQUENCE</scope>
</reference>
<name>A0A9P1GU42_9DINO</name>
<dbReference type="GO" id="GO:0004523">
    <property type="term" value="F:RNA-DNA hybrid ribonuclease activity"/>
    <property type="evidence" value="ECO:0007669"/>
    <property type="project" value="InterPro"/>
</dbReference>
<dbReference type="EMBL" id="CAMXCT010006834">
    <property type="protein sequence ID" value="CAI4020822.1"/>
    <property type="molecule type" value="Genomic_DNA"/>
</dbReference>
<dbReference type="InterPro" id="IPR012337">
    <property type="entry name" value="RNaseH-like_sf"/>
</dbReference>
<proteinExistence type="predicted"/>
<evidence type="ECO:0000313" key="2">
    <source>
        <dbReference type="EMBL" id="CAI4020822.1"/>
    </source>
</evidence>
<dbReference type="EMBL" id="CAMXCT020006834">
    <property type="protein sequence ID" value="CAL1174197.1"/>
    <property type="molecule type" value="Genomic_DNA"/>
</dbReference>
<dbReference type="GO" id="GO:0003676">
    <property type="term" value="F:nucleic acid binding"/>
    <property type="evidence" value="ECO:0007669"/>
    <property type="project" value="InterPro"/>
</dbReference>
<gene>
    <name evidence="2" type="ORF">C1SCF055_LOCUS45206</name>
</gene>